<evidence type="ECO:0000259" key="16">
    <source>
        <dbReference type="PROSITE" id="PS50113"/>
    </source>
</evidence>
<dbReference type="GO" id="GO:0005524">
    <property type="term" value="F:ATP binding"/>
    <property type="evidence" value="ECO:0007669"/>
    <property type="project" value="UniProtKB-KW"/>
</dbReference>
<dbReference type="InterPro" id="IPR036641">
    <property type="entry name" value="HPT_dom_sf"/>
</dbReference>
<evidence type="ECO:0000256" key="10">
    <source>
        <dbReference type="ARBA" id="ARBA00023012"/>
    </source>
</evidence>
<dbReference type="InterPro" id="IPR004358">
    <property type="entry name" value="Sig_transdc_His_kin-like_C"/>
</dbReference>
<evidence type="ECO:0000256" key="7">
    <source>
        <dbReference type="ARBA" id="ARBA00022741"/>
    </source>
</evidence>
<dbReference type="SMART" id="SM00388">
    <property type="entry name" value="HisKA"/>
    <property type="match status" value="1"/>
</dbReference>
<dbReference type="InterPro" id="IPR001789">
    <property type="entry name" value="Sig_transdc_resp-reg_receiver"/>
</dbReference>
<dbReference type="Gene3D" id="3.40.50.2300">
    <property type="match status" value="1"/>
</dbReference>
<feature type="domain" description="PAS" evidence="15">
    <location>
        <begin position="14"/>
        <end position="66"/>
    </location>
</feature>
<dbReference type="Pfam" id="PF00072">
    <property type="entry name" value="Response_reg"/>
    <property type="match status" value="1"/>
</dbReference>
<keyword evidence="9" id="KW-1133">Transmembrane helix</keyword>
<protein>
    <recommendedName>
        <fullName evidence="3">histidine kinase</fullName>
        <ecNumber evidence="3">2.7.13.3</ecNumber>
    </recommendedName>
</protein>
<dbReference type="InterPro" id="IPR036097">
    <property type="entry name" value="HisK_dim/P_sf"/>
</dbReference>
<dbReference type="Pfam" id="PF13426">
    <property type="entry name" value="PAS_9"/>
    <property type="match status" value="1"/>
</dbReference>
<evidence type="ECO:0000259" key="14">
    <source>
        <dbReference type="PROSITE" id="PS50110"/>
    </source>
</evidence>
<sequence length="669" mass="75283">MKEKNDKLVYQHFLDESFEDLYEHAPCGYFSSLPDGTIVKLNTTLAQWLGYHKTEILHQKRFQELLPIGGKIFYETHHAPLIRMQGSVNELSYDLVSKSGALLPVLINSSHVTDAEGKVVLYRSTLVNISDRKKYEAELLQAKKKAEQAAKTKAEFLSTVSHEIRTPMNAIIGVANLLQATDPSPRQLEYLRILKLSSENLLNLINDILDFNKIESGKISLEERPFNIRELLQHLIYNLLPKAEEKEITLTHEIDARLPSFLLGDPVKLIQVLTNLIGNAIKFTHTGSVTLRVQAIEVTSKDVVLEFKVSDTGIGIAADKIHKIFEEFSQADYEINLKYGGTGLGLAISKKLLALYNATLQVESELGKGSSFSFALKLPISDFQPESQQLVDLPHSHPGSLRGIKLLLAEDNSVNIFILSQYLKSWEVAFDVAEDGSEAIEKIRQHTYDLVLMDLQMPKLNGYDATRMVRNLPDEKFKKLPIIALSASSKFDLQQRLDYAGITDFIGKPFNPRDLYNKIALYSTATPQQAGNTSGSFSVETSILPPTDPSWHVNLNEFRKLTRHDTTQLTELIRLSIENFTSFQQNFKEALYTRDILLFEEVAHKSKMTLRSLEATRLSQLLDRATDLLQSGEQDTSMLAVASREISQEIDVIITELIAQIPDQPGNIS</sequence>
<dbReference type="SUPFAM" id="SSF47384">
    <property type="entry name" value="Homodimeric domain of signal transducing histidine kinase"/>
    <property type="match status" value="1"/>
</dbReference>
<dbReference type="PROSITE" id="PS50109">
    <property type="entry name" value="HIS_KIN"/>
    <property type="match status" value="1"/>
</dbReference>
<dbReference type="PROSITE" id="PS50110">
    <property type="entry name" value="RESPONSE_REGULATORY"/>
    <property type="match status" value="1"/>
</dbReference>
<evidence type="ECO:0000256" key="12">
    <source>
        <dbReference type="PROSITE-ProRule" id="PRU00169"/>
    </source>
</evidence>
<dbReference type="RefSeq" id="WP_302037437.1">
    <property type="nucleotide sequence ID" value="NZ_JAUKPO010000004.1"/>
</dbReference>
<dbReference type="InterPro" id="IPR011006">
    <property type="entry name" value="CheY-like_superfamily"/>
</dbReference>
<name>A0ABT8R3H0_9BACT</name>
<feature type="domain" description="PAC" evidence="16">
    <location>
        <begin position="89"/>
        <end position="141"/>
    </location>
</feature>
<dbReference type="SUPFAM" id="SSF55874">
    <property type="entry name" value="ATPase domain of HSP90 chaperone/DNA topoisomerase II/histidine kinase"/>
    <property type="match status" value="1"/>
</dbReference>
<dbReference type="PANTHER" id="PTHR45339">
    <property type="entry name" value="HYBRID SIGNAL TRANSDUCTION HISTIDINE KINASE J"/>
    <property type="match status" value="1"/>
</dbReference>
<evidence type="ECO:0000256" key="2">
    <source>
        <dbReference type="ARBA" id="ARBA00004651"/>
    </source>
</evidence>
<evidence type="ECO:0000256" key="5">
    <source>
        <dbReference type="ARBA" id="ARBA00022553"/>
    </source>
</evidence>
<dbReference type="Pfam" id="PF00512">
    <property type="entry name" value="HisKA"/>
    <property type="match status" value="1"/>
</dbReference>
<gene>
    <name evidence="17" type="ORF">Q0590_10285</name>
</gene>
<evidence type="ECO:0000256" key="1">
    <source>
        <dbReference type="ARBA" id="ARBA00000085"/>
    </source>
</evidence>
<dbReference type="InterPro" id="IPR036890">
    <property type="entry name" value="HATPase_C_sf"/>
</dbReference>
<dbReference type="PROSITE" id="PS50113">
    <property type="entry name" value="PAC"/>
    <property type="match status" value="1"/>
</dbReference>
<keyword evidence="10" id="KW-0902">Two-component regulatory system</keyword>
<evidence type="ECO:0000256" key="3">
    <source>
        <dbReference type="ARBA" id="ARBA00012438"/>
    </source>
</evidence>
<comment type="subcellular location">
    <subcellularLocation>
        <location evidence="2">Cell membrane</location>
        <topology evidence="2">Multi-pass membrane protein</topology>
    </subcellularLocation>
</comment>
<proteinExistence type="predicted"/>
<dbReference type="EMBL" id="JAUKPO010000004">
    <property type="protein sequence ID" value="MDO1446640.1"/>
    <property type="molecule type" value="Genomic_DNA"/>
</dbReference>
<keyword evidence="7" id="KW-0547">Nucleotide-binding</keyword>
<evidence type="ECO:0000313" key="18">
    <source>
        <dbReference type="Proteomes" id="UP001168528"/>
    </source>
</evidence>
<dbReference type="Gene3D" id="1.20.120.160">
    <property type="entry name" value="HPT domain"/>
    <property type="match status" value="1"/>
</dbReference>
<evidence type="ECO:0000256" key="4">
    <source>
        <dbReference type="ARBA" id="ARBA00022475"/>
    </source>
</evidence>
<dbReference type="InterPro" id="IPR000014">
    <property type="entry name" value="PAS"/>
</dbReference>
<dbReference type="Gene3D" id="1.10.287.130">
    <property type="match status" value="1"/>
</dbReference>
<dbReference type="SMART" id="SM00387">
    <property type="entry name" value="HATPase_c"/>
    <property type="match status" value="1"/>
</dbReference>
<dbReference type="InterPro" id="IPR005467">
    <property type="entry name" value="His_kinase_dom"/>
</dbReference>
<reference evidence="17" key="1">
    <citation type="submission" date="2023-07" db="EMBL/GenBank/DDBJ databases">
        <title>The genome sequence of Rhodocytophaga aerolata KACC 12507.</title>
        <authorList>
            <person name="Zhang X."/>
        </authorList>
    </citation>
    <scope>NUCLEOTIDE SEQUENCE</scope>
    <source>
        <strain evidence="17">KACC 12507</strain>
    </source>
</reference>
<accession>A0ABT8R3H0</accession>
<dbReference type="CDD" id="cd16922">
    <property type="entry name" value="HATPase_EvgS-ArcB-TorS-like"/>
    <property type="match status" value="1"/>
</dbReference>
<keyword evidence="11" id="KW-0472">Membrane</keyword>
<evidence type="ECO:0000259" key="15">
    <source>
        <dbReference type="PROSITE" id="PS50112"/>
    </source>
</evidence>
<dbReference type="PROSITE" id="PS50112">
    <property type="entry name" value="PAS"/>
    <property type="match status" value="1"/>
</dbReference>
<evidence type="ECO:0000256" key="8">
    <source>
        <dbReference type="ARBA" id="ARBA00022840"/>
    </source>
</evidence>
<dbReference type="SMART" id="SM00091">
    <property type="entry name" value="PAS"/>
    <property type="match status" value="1"/>
</dbReference>
<dbReference type="Gene3D" id="3.30.450.20">
    <property type="entry name" value="PAS domain"/>
    <property type="match status" value="1"/>
</dbReference>
<dbReference type="SUPFAM" id="SSF47226">
    <property type="entry name" value="Histidine-containing phosphotransfer domain, HPT domain"/>
    <property type="match status" value="1"/>
</dbReference>
<dbReference type="SUPFAM" id="SSF52172">
    <property type="entry name" value="CheY-like"/>
    <property type="match status" value="1"/>
</dbReference>
<dbReference type="PANTHER" id="PTHR45339:SF1">
    <property type="entry name" value="HYBRID SIGNAL TRANSDUCTION HISTIDINE KINASE J"/>
    <property type="match status" value="1"/>
</dbReference>
<keyword evidence="6" id="KW-0812">Transmembrane</keyword>
<comment type="catalytic activity">
    <reaction evidence="1">
        <text>ATP + protein L-histidine = ADP + protein N-phospho-L-histidine.</text>
        <dbReference type="EC" id="2.7.13.3"/>
    </reaction>
</comment>
<dbReference type="CDD" id="cd00082">
    <property type="entry name" value="HisKA"/>
    <property type="match status" value="1"/>
</dbReference>
<dbReference type="PRINTS" id="PR00344">
    <property type="entry name" value="BCTRLSENSOR"/>
</dbReference>
<evidence type="ECO:0000256" key="6">
    <source>
        <dbReference type="ARBA" id="ARBA00022692"/>
    </source>
</evidence>
<evidence type="ECO:0000259" key="13">
    <source>
        <dbReference type="PROSITE" id="PS50109"/>
    </source>
</evidence>
<keyword evidence="8 17" id="KW-0067">ATP-binding</keyword>
<dbReference type="InterPro" id="IPR000700">
    <property type="entry name" value="PAS-assoc_C"/>
</dbReference>
<dbReference type="SUPFAM" id="SSF55785">
    <property type="entry name" value="PYP-like sensor domain (PAS domain)"/>
    <property type="match status" value="1"/>
</dbReference>
<dbReference type="Pfam" id="PF02518">
    <property type="entry name" value="HATPase_c"/>
    <property type="match status" value="1"/>
</dbReference>
<comment type="caution">
    <text evidence="17">The sequence shown here is derived from an EMBL/GenBank/DDBJ whole genome shotgun (WGS) entry which is preliminary data.</text>
</comment>
<evidence type="ECO:0000313" key="17">
    <source>
        <dbReference type="EMBL" id="MDO1446640.1"/>
    </source>
</evidence>
<dbReference type="InterPro" id="IPR003594">
    <property type="entry name" value="HATPase_dom"/>
</dbReference>
<evidence type="ECO:0000256" key="11">
    <source>
        <dbReference type="ARBA" id="ARBA00023136"/>
    </source>
</evidence>
<dbReference type="SMART" id="SM00448">
    <property type="entry name" value="REC"/>
    <property type="match status" value="1"/>
</dbReference>
<dbReference type="CDD" id="cd00130">
    <property type="entry name" value="PAS"/>
    <property type="match status" value="1"/>
</dbReference>
<keyword evidence="4" id="KW-1003">Cell membrane</keyword>
<keyword evidence="5 12" id="KW-0597">Phosphoprotein</keyword>
<evidence type="ECO:0000256" key="9">
    <source>
        <dbReference type="ARBA" id="ARBA00022989"/>
    </source>
</evidence>
<organism evidence="17 18">
    <name type="scientific">Rhodocytophaga aerolata</name>
    <dbReference type="NCBI Taxonomy" id="455078"/>
    <lineage>
        <taxon>Bacteria</taxon>
        <taxon>Pseudomonadati</taxon>
        <taxon>Bacteroidota</taxon>
        <taxon>Cytophagia</taxon>
        <taxon>Cytophagales</taxon>
        <taxon>Rhodocytophagaceae</taxon>
        <taxon>Rhodocytophaga</taxon>
    </lineage>
</organism>
<keyword evidence="18" id="KW-1185">Reference proteome</keyword>
<feature type="modified residue" description="4-aspartylphosphate" evidence="12">
    <location>
        <position position="454"/>
    </location>
</feature>
<dbReference type="CDD" id="cd17546">
    <property type="entry name" value="REC_hyHK_CKI1_RcsC-like"/>
    <property type="match status" value="1"/>
</dbReference>
<dbReference type="NCBIfam" id="TIGR00229">
    <property type="entry name" value="sensory_box"/>
    <property type="match status" value="1"/>
</dbReference>
<dbReference type="InterPro" id="IPR035965">
    <property type="entry name" value="PAS-like_dom_sf"/>
</dbReference>
<dbReference type="Gene3D" id="3.30.565.10">
    <property type="entry name" value="Histidine kinase-like ATPase, C-terminal domain"/>
    <property type="match status" value="1"/>
</dbReference>
<dbReference type="InterPro" id="IPR003661">
    <property type="entry name" value="HisK_dim/P_dom"/>
</dbReference>
<feature type="domain" description="Histidine kinase" evidence="13">
    <location>
        <begin position="159"/>
        <end position="380"/>
    </location>
</feature>
<dbReference type="Proteomes" id="UP001168528">
    <property type="component" value="Unassembled WGS sequence"/>
</dbReference>
<dbReference type="EC" id="2.7.13.3" evidence="3"/>
<feature type="domain" description="Response regulatory" evidence="14">
    <location>
        <begin position="405"/>
        <end position="523"/>
    </location>
</feature>